<dbReference type="CDD" id="cd00155">
    <property type="entry name" value="RasGEF"/>
    <property type="match status" value="1"/>
</dbReference>
<dbReference type="Gene3D" id="1.10.840.10">
    <property type="entry name" value="Ras guanine-nucleotide exchange factors catalytic domain"/>
    <property type="match status" value="1"/>
</dbReference>
<comment type="caution">
    <text evidence="6">The sequence shown here is derived from an EMBL/GenBank/DDBJ whole genome shotgun (WGS) entry which is preliminary data.</text>
</comment>
<dbReference type="CDD" id="cd06224">
    <property type="entry name" value="REM"/>
    <property type="match status" value="1"/>
</dbReference>
<organism evidence="6 7">
    <name type="scientific">Rhizophlyctis rosea</name>
    <dbReference type="NCBI Taxonomy" id="64517"/>
    <lineage>
        <taxon>Eukaryota</taxon>
        <taxon>Fungi</taxon>
        <taxon>Fungi incertae sedis</taxon>
        <taxon>Chytridiomycota</taxon>
        <taxon>Chytridiomycota incertae sedis</taxon>
        <taxon>Chytridiomycetes</taxon>
        <taxon>Rhizophlyctidales</taxon>
        <taxon>Rhizophlyctidaceae</taxon>
        <taxon>Rhizophlyctis</taxon>
    </lineage>
</organism>
<dbReference type="GO" id="GO:0007265">
    <property type="term" value="P:Ras protein signal transduction"/>
    <property type="evidence" value="ECO:0007669"/>
    <property type="project" value="TreeGrafter"/>
</dbReference>
<dbReference type="InterPro" id="IPR023578">
    <property type="entry name" value="Ras_GEF_dom_sf"/>
</dbReference>
<evidence type="ECO:0000259" key="5">
    <source>
        <dbReference type="PROSITE" id="PS50212"/>
    </source>
</evidence>
<keyword evidence="1 2" id="KW-0344">Guanine-nucleotide releasing factor</keyword>
<evidence type="ECO:0000259" key="4">
    <source>
        <dbReference type="PROSITE" id="PS50009"/>
    </source>
</evidence>
<dbReference type="Pfam" id="PF00618">
    <property type="entry name" value="RasGEF_N"/>
    <property type="match status" value="1"/>
</dbReference>
<feature type="compositionally biased region" description="Polar residues" evidence="3">
    <location>
        <begin position="177"/>
        <end position="196"/>
    </location>
</feature>
<feature type="compositionally biased region" description="Polar residues" evidence="3">
    <location>
        <begin position="152"/>
        <end position="161"/>
    </location>
</feature>
<dbReference type="InterPro" id="IPR001895">
    <property type="entry name" value="RASGEF_cat_dom"/>
</dbReference>
<feature type="compositionally biased region" description="Polar residues" evidence="3">
    <location>
        <begin position="109"/>
        <end position="135"/>
    </location>
</feature>
<feature type="domain" description="N-terminal Ras-GEF" evidence="5">
    <location>
        <begin position="241"/>
        <end position="372"/>
    </location>
</feature>
<dbReference type="PROSITE" id="PS50009">
    <property type="entry name" value="RASGEF_CAT"/>
    <property type="match status" value="1"/>
</dbReference>
<evidence type="ECO:0000256" key="2">
    <source>
        <dbReference type="PROSITE-ProRule" id="PRU00168"/>
    </source>
</evidence>
<dbReference type="EMBL" id="JADGJD010000272">
    <property type="protein sequence ID" value="KAJ3052714.1"/>
    <property type="molecule type" value="Genomic_DNA"/>
</dbReference>
<dbReference type="InterPro" id="IPR036964">
    <property type="entry name" value="RASGEF_cat_dom_sf"/>
</dbReference>
<protein>
    <submittedName>
        <fullName evidence="6">Uncharacterized protein</fullName>
    </submittedName>
</protein>
<sequence>MSLTFLAVGETAGSERSAGAPGSTTAAYPPSVTSHPSMSMGTLNGVPEPRSPQYGSETSGRRPSIDTRTIDSRTTRSSGGDRAERERDTADTYGGIMSPDDLMFKPSRSAGSSRLSTGSGNKTPVYNMPHTTSQPDLLRPTSPTGTNGSGTLPQHVQNKRMSVSSGHSGGGPGSIRSFDSNKFQNNMRASSNGSLEMGNTSKLSKFFGEESSKLSIPASESANKTWFLNHDYTPDELSLNMEGQVNGGTFTALVERLTQHDHPADASFTVPFLMMFHRFATPEDLFELLAHRYTIRPPPQLTQEDLKIWKDKKQTPIRLRVVNTFRSWLESHWIDEFDDPVLDRIQKFAKDVILVSQPALAGRLLEAVNKKVNGVLSSQIAPPRKEAHLQYPPPTPLLPKHGIHNRSMETFMELDPLEIARQLTIMESRVFLRIQPQELVGQEWTKKESRMSLNVKALMGLSTRITGWVACMIVSEVDVRRRYALLKHFVKIGERLVHLHNYNTLMAIMSALNSSTISRLKRTWEMMSSKQKGVLEQLRNATDHSRNYADYRAKLKRIPTPCLPFLGLYLTDLTFTEDGNPPFRNNNRLINFDKYIKICRIIQEVQRFQIPYNLAEVHDLQDWLRNMIDGGPGGNGPVDAQELYRISLSLEPRESEMDEATKEIENKVRMLEKAGFL</sequence>
<dbReference type="SMART" id="SM00147">
    <property type="entry name" value="RasGEF"/>
    <property type="match status" value="1"/>
</dbReference>
<dbReference type="InterPro" id="IPR008937">
    <property type="entry name" value="Ras-like_GEF"/>
</dbReference>
<feature type="compositionally biased region" description="Low complexity" evidence="3">
    <location>
        <begin position="140"/>
        <end position="151"/>
    </location>
</feature>
<proteinExistence type="predicted"/>
<feature type="compositionally biased region" description="Basic and acidic residues" evidence="3">
    <location>
        <begin position="59"/>
        <end position="90"/>
    </location>
</feature>
<feature type="compositionally biased region" description="Polar residues" evidence="3">
    <location>
        <begin position="22"/>
        <end position="42"/>
    </location>
</feature>
<accession>A0AAD5SD78</accession>
<evidence type="ECO:0000256" key="3">
    <source>
        <dbReference type="SAM" id="MobiDB-lite"/>
    </source>
</evidence>
<feature type="domain" description="Ras-GEF" evidence="4">
    <location>
        <begin position="415"/>
        <end position="653"/>
    </location>
</feature>
<dbReference type="SMART" id="SM00229">
    <property type="entry name" value="RasGEFN"/>
    <property type="match status" value="1"/>
</dbReference>
<evidence type="ECO:0000313" key="7">
    <source>
        <dbReference type="Proteomes" id="UP001212841"/>
    </source>
</evidence>
<feature type="region of interest" description="Disordered" evidence="3">
    <location>
        <begin position="1"/>
        <end position="196"/>
    </location>
</feature>
<dbReference type="GO" id="GO:0005886">
    <property type="term" value="C:plasma membrane"/>
    <property type="evidence" value="ECO:0007669"/>
    <property type="project" value="TreeGrafter"/>
</dbReference>
<dbReference type="SUPFAM" id="SSF48366">
    <property type="entry name" value="Ras GEF"/>
    <property type="match status" value="1"/>
</dbReference>
<dbReference type="AlphaFoldDB" id="A0AAD5SD78"/>
<dbReference type="PANTHER" id="PTHR23113:SF354">
    <property type="entry name" value="BUD SITE SELECTION PROTEIN 5"/>
    <property type="match status" value="1"/>
</dbReference>
<evidence type="ECO:0000313" key="6">
    <source>
        <dbReference type="EMBL" id="KAJ3052714.1"/>
    </source>
</evidence>
<name>A0AAD5SD78_9FUNG</name>
<dbReference type="PROSITE" id="PS50212">
    <property type="entry name" value="RASGEF_NTER"/>
    <property type="match status" value="1"/>
</dbReference>
<evidence type="ECO:0000256" key="1">
    <source>
        <dbReference type="ARBA" id="ARBA00022658"/>
    </source>
</evidence>
<gene>
    <name evidence="6" type="ORF">HK097_005806</name>
</gene>
<reference evidence="6" key="1">
    <citation type="submission" date="2020-05" db="EMBL/GenBank/DDBJ databases">
        <title>Phylogenomic resolution of chytrid fungi.</title>
        <authorList>
            <person name="Stajich J.E."/>
            <person name="Amses K."/>
            <person name="Simmons R."/>
            <person name="Seto K."/>
            <person name="Myers J."/>
            <person name="Bonds A."/>
            <person name="Quandt C.A."/>
            <person name="Barry K."/>
            <person name="Liu P."/>
            <person name="Grigoriev I."/>
            <person name="Longcore J.E."/>
            <person name="James T.Y."/>
        </authorList>
    </citation>
    <scope>NUCLEOTIDE SEQUENCE</scope>
    <source>
        <strain evidence="6">JEL0318</strain>
    </source>
</reference>
<dbReference type="PANTHER" id="PTHR23113">
    <property type="entry name" value="GUANINE NUCLEOTIDE EXCHANGE FACTOR"/>
    <property type="match status" value="1"/>
</dbReference>
<dbReference type="Gene3D" id="1.20.870.10">
    <property type="entry name" value="Son of sevenless (SoS) protein Chain: S domain 1"/>
    <property type="match status" value="1"/>
</dbReference>
<dbReference type="Pfam" id="PF00617">
    <property type="entry name" value="RasGEF"/>
    <property type="match status" value="1"/>
</dbReference>
<keyword evidence="7" id="KW-1185">Reference proteome</keyword>
<dbReference type="Proteomes" id="UP001212841">
    <property type="component" value="Unassembled WGS sequence"/>
</dbReference>
<dbReference type="GO" id="GO:0005085">
    <property type="term" value="F:guanyl-nucleotide exchange factor activity"/>
    <property type="evidence" value="ECO:0007669"/>
    <property type="project" value="UniProtKB-KW"/>
</dbReference>
<dbReference type="InterPro" id="IPR000651">
    <property type="entry name" value="Ras-like_Gua-exchang_fac_N"/>
</dbReference>